<keyword evidence="2" id="KW-1185">Reference proteome</keyword>
<dbReference type="Proteomes" id="UP001293593">
    <property type="component" value="Unassembled WGS sequence"/>
</dbReference>
<organism evidence="1 2">
    <name type="scientific">Acacia crassicarpa</name>
    <name type="common">northern wattle</name>
    <dbReference type="NCBI Taxonomy" id="499986"/>
    <lineage>
        <taxon>Eukaryota</taxon>
        <taxon>Viridiplantae</taxon>
        <taxon>Streptophyta</taxon>
        <taxon>Embryophyta</taxon>
        <taxon>Tracheophyta</taxon>
        <taxon>Spermatophyta</taxon>
        <taxon>Magnoliopsida</taxon>
        <taxon>eudicotyledons</taxon>
        <taxon>Gunneridae</taxon>
        <taxon>Pentapetalae</taxon>
        <taxon>rosids</taxon>
        <taxon>fabids</taxon>
        <taxon>Fabales</taxon>
        <taxon>Fabaceae</taxon>
        <taxon>Caesalpinioideae</taxon>
        <taxon>mimosoid clade</taxon>
        <taxon>Acacieae</taxon>
        <taxon>Acacia</taxon>
    </lineage>
</organism>
<proteinExistence type="predicted"/>
<comment type="caution">
    <text evidence="1">The sequence shown here is derived from an EMBL/GenBank/DDBJ whole genome shotgun (WGS) entry which is preliminary data.</text>
</comment>
<reference evidence="1" key="1">
    <citation type="submission" date="2023-10" db="EMBL/GenBank/DDBJ databases">
        <title>Chromosome-level genome of the transformable northern wattle, Acacia crassicarpa.</title>
        <authorList>
            <person name="Massaro I."/>
            <person name="Sinha N.R."/>
            <person name="Poethig S."/>
            <person name="Leichty A.R."/>
        </authorList>
    </citation>
    <scope>NUCLEOTIDE SEQUENCE</scope>
    <source>
        <strain evidence="1">Acra3RX</strain>
        <tissue evidence="1">Leaf</tissue>
    </source>
</reference>
<dbReference type="AlphaFoldDB" id="A0AAE1IVT2"/>
<evidence type="ECO:0000313" key="1">
    <source>
        <dbReference type="EMBL" id="KAK4257248.1"/>
    </source>
</evidence>
<accession>A0AAE1IVT2</accession>
<sequence>MDPLNDNMSLFHYPAFTRLPRTDYSLAMTCEISEEDKPPNSITGNRLEAIIELRIRQKYTMILEPIKGQRVSLEDDFVVSPELTLQFKIPLAHFRVTDSNILRWQDRFISARLALLPINDGLGKFLKPHIQHHAGLLARQIGHRREFKLIFSVTAIKIDFADAEECDKIRSGWMSSTPAGSQNQDD</sequence>
<name>A0AAE1IVT2_9FABA</name>
<protein>
    <submittedName>
        <fullName evidence="1">Uncharacterized protein</fullName>
    </submittedName>
</protein>
<gene>
    <name evidence="1" type="ORF">QN277_006861</name>
</gene>
<dbReference type="EMBL" id="JAWXYG010000012">
    <property type="protein sequence ID" value="KAK4257248.1"/>
    <property type="molecule type" value="Genomic_DNA"/>
</dbReference>
<evidence type="ECO:0000313" key="2">
    <source>
        <dbReference type="Proteomes" id="UP001293593"/>
    </source>
</evidence>